<dbReference type="Proteomes" id="UP000266385">
    <property type="component" value="Unassembled WGS sequence"/>
</dbReference>
<comment type="caution">
    <text evidence="4">The sequence shown here is derived from an EMBL/GenBank/DDBJ whole genome shotgun (WGS) entry which is preliminary data.</text>
</comment>
<evidence type="ECO:0000256" key="2">
    <source>
        <dbReference type="SAM" id="MobiDB-lite"/>
    </source>
</evidence>
<gene>
    <name evidence="4" type="ORF">D1223_00125</name>
</gene>
<dbReference type="InterPro" id="IPR001296">
    <property type="entry name" value="Glyco_trans_1"/>
</dbReference>
<keyword evidence="5" id="KW-1185">Reference proteome</keyword>
<feature type="domain" description="Glycosyl transferase family 1" evidence="3">
    <location>
        <begin position="1236"/>
        <end position="1383"/>
    </location>
</feature>
<dbReference type="EMBL" id="QWFX01000005">
    <property type="protein sequence ID" value="RIJ32310.1"/>
    <property type="molecule type" value="Genomic_DNA"/>
</dbReference>
<feature type="compositionally biased region" description="Basic and acidic residues" evidence="2">
    <location>
        <begin position="64"/>
        <end position="73"/>
    </location>
</feature>
<reference evidence="4 5" key="1">
    <citation type="submission" date="2018-08" db="EMBL/GenBank/DDBJ databases">
        <title>Henriciella mobilis sp. nov., isolated from seawater.</title>
        <authorList>
            <person name="Cheng H."/>
            <person name="Wu Y.-H."/>
            <person name="Xu X.-W."/>
            <person name="Guo L.-L."/>
        </authorList>
    </citation>
    <scope>NUCLEOTIDE SEQUENCE [LARGE SCALE GENOMIC DNA]</scope>
    <source>
        <strain evidence="4 5">JN25</strain>
    </source>
</reference>
<organism evidence="4 5">
    <name type="scientific">Henriciella mobilis</name>
    <dbReference type="NCBI Taxonomy" id="2305467"/>
    <lineage>
        <taxon>Bacteria</taxon>
        <taxon>Pseudomonadati</taxon>
        <taxon>Pseudomonadota</taxon>
        <taxon>Alphaproteobacteria</taxon>
        <taxon>Hyphomonadales</taxon>
        <taxon>Hyphomonadaceae</taxon>
        <taxon>Henriciella</taxon>
    </lineage>
</organism>
<dbReference type="GO" id="GO:0016757">
    <property type="term" value="F:glycosyltransferase activity"/>
    <property type="evidence" value="ECO:0007669"/>
    <property type="project" value="InterPro"/>
</dbReference>
<dbReference type="CDD" id="cd03801">
    <property type="entry name" value="GT4_PimA-like"/>
    <property type="match status" value="2"/>
</dbReference>
<proteinExistence type="predicted"/>
<dbReference type="PANTHER" id="PTHR46401">
    <property type="entry name" value="GLYCOSYLTRANSFERASE WBBK-RELATED"/>
    <property type="match status" value="1"/>
</dbReference>
<protein>
    <submittedName>
        <fullName evidence="4">Glycosyltransferase</fullName>
    </submittedName>
</protein>
<name>A0A399RKS6_9PROT</name>
<accession>A0A399RKS6</accession>
<evidence type="ECO:0000259" key="3">
    <source>
        <dbReference type="Pfam" id="PF00534"/>
    </source>
</evidence>
<dbReference type="Pfam" id="PF00534">
    <property type="entry name" value="Glycos_transf_1"/>
    <property type="match status" value="1"/>
</dbReference>
<feature type="region of interest" description="Disordered" evidence="2">
    <location>
        <begin position="663"/>
        <end position="683"/>
    </location>
</feature>
<feature type="region of interest" description="Disordered" evidence="2">
    <location>
        <begin position="1408"/>
        <end position="1432"/>
    </location>
</feature>
<sequence>MDDEMASPRKGAGTATSETKTAGKSAAGKSGKGKPRSAAGKAASPTSKQPARKRAAKPAARTTKSPESKAPAEGRRKILALSFFPAYAPATSGGELRLLNIYKELSAQFDIELLSSCAVDGEVEVFQHTPGFREWRIPKGSNFHAVYNELNAFSDINDVSGASIAVNAPSNHEFFDHYFRQYADADIVIHDSPFTLPYDIFFGLDEKPRVYSSYNAEYKLADDLFPGEKGAPLRALIHRLEKRITQSSDKLIYCASEDLADLEKLTGQTHPDSILVPNGLTLRAVDRKAVLKGDVSALFIGSAHAPNVAAAEFIVEKLAPKLPDIHFDIAGSCLAPDTRTPDNVTVHGRVSNAAKNELLEKSSVALNPMSSGSGSNLKVLEYMSWGLPIVSTPFGVRGIDVEPGKHVFSAPLNQFKTTLEKAVRDLKAANEIGLRAQAEVASRYDWSEVVKPLASALQEAGPKPRSFLGKPWMLTLNDYDFVSTAGGGATRIKGLYSGYGGAMPVIGICLTDDHKLTRVKVNENFILFRVPKTDRHRAEEAAINARHHISAADIIATRHAVQNSTLLGLYNLLKTNAAHIAVEHPYLVSVPRLYRDPFIYSSQNHEFLLKQKLLEHHPDRDMLLGMLRNVETYAIRESELVITCSEVDLQSMSRGIDRSPPSILIRNGVPKPDAPDGTRPAKPVGKRSAVFLGSPHMPNIESARFIVDDLAPHHPDVEFHFVGSICDIFDSSLPDNIILHGRVTESEKSAILRASRVALNPMFSGGGSNVKMTDFLAHGLNVISTPFGARGFPPGVEDHVLIVDADAFSETLEKVIGKAESAKAKKARISFFETHLSMESLSEAARDAIVGLDKPRKRALFVTYRFTDPPMGGAEAHMLDFLDSLDRSDDWTVDIVSTEVSDIEAAYRFGGKYRFDPTLSAPSGRKNFRWQRFPLDQATPPRQEKALETIWRAETGFERALADQIGETAGHGLLWGFFDAEDWGRKIVRRAGIDCAIAAPEGASIRISGQVEKPTHISLWSRSGKLIGEEDVEGDFKIETASPDGLVNLKTSIQADPASGPRMLGFVLTGLTIDGKAQDLQTGLRERAQRIDRKELVDAMNKAARASRYAMEAELTTARGPYSSAMEKWLEDNLDAYDLVITHNYVFRPALKALEIANAAGVPSILIPHAHIDDDFYHFPDVEKAVELSTVTAACPNFVADHYRSMGHDNVRYLGVPVDTRTPYTSDDVEAFRALYDDTSPFILVLGRKAGAKGYRQVIRAVERLRKRKDLKVVMIGPDDDKDVISEDFVTYLGPQPRSVVRGALKECAALVNMSVSESFGMVVVEAWAAEKPVIVNRNSIAFADFVTHDKDGWLASPDTLEQDIETVVFTSGLAERLGRAGKAKAPQFDAETVLEEFVSMCNELVSQPAKPGARSKPSRAKAKTSTLKEKQ</sequence>
<dbReference type="GO" id="GO:0009103">
    <property type="term" value="P:lipopolysaccharide biosynthetic process"/>
    <property type="evidence" value="ECO:0007669"/>
    <property type="project" value="TreeGrafter"/>
</dbReference>
<dbReference type="PANTHER" id="PTHR46401:SF2">
    <property type="entry name" value="GLYCOSYLTRANSFERASE WBBK-RELATED"/>
    <property type="match status" value="1"/>
</dbReference>
<dbReference type="Gene3D" id="3.40.50.2000">
    <property type="entry name" value="Glycogen Phosphorylase B"/>
    <property type="match status" value="4"/>
</dbReference>
<dbReference type="Pfam" id="PF13692">
    <property type="entry name" value="Glyco_trans_1_4"/>
    <property type="match status" value="2"/>
</dbReference>
<evidence type="ECO:0000256" key="1">
    <source>
        <dbReference type="ARBA" id="ARBA00022679"/>
    </source>
</evidence>
<dbReference type="SUPFAM" id="SSF53756">
    <property type="entry name" value="UDP-Glycosyltransferase/glycogen phosphorylase"/>
    <property type="match status" value="3"/>
</dbReference>
<keyword evidence="1 4" id="KW-0808">Transferase</keyword>
<evidence type="ECO:0000313" key="5">
    <source>
        <dbReference type="Proteomes" id="UP000266385"/>
    </source>
</evidence>
<evidence type="ECO:0000313" key="4">
    <source>
        <dbReference type="EMBL" id="RIJ32310.1"/>
    </source>
</evidence>
<feature type="region of interest" description="Disordered" evidence="2">
    <location>
        <begin position="1"/>
        <end position="73"/>
    </location>
</feature>